<evidence type="ECO:0000256" key="1">
    <source>
        <dbReference type="ARBA" id="ARBA00005417"/>
    </source>
</evidence>
<dbReference type="PROSITE" id="PS50893">
    <property type="entry name" value="ABC_TRANSPORTER_2"/>
    <property type="match status" value="1"/>
</dbReference>
<feature type="domain" description="ABC transporter" evidence="4">
    <location>
        <begin position="3"/>
        <end position="228"/>
    </location>
</feature>
<dbReference type="Pfam" id="PF00005">
    <property type="entry name" value="ABC_tran"/>
    <property type="match status" value="1"/>
</dbReference>
<keyword evidence="5" id="KW-0614">Plasmid</keyword>
<reference evidence="5 6" key="1">
    <citation type="journal article" date="2012" name="J. Bacteriol.">
        <title>Whole-Genome Sequences of Borrelia bissettii, Borrelia valaisiana, and Borrelia spielmanii.</title>
        <authorList>
            <person name="Schutzer S.E."/>
            <person name="Fraser-Liggett C.M."/>
            <person name="Qiu W.G."/>
            <person name="Kraiczy P."/>
            <person name="Mongodin E.F."/>
            <person name="Dunn J.J."/>
            <person name="Luft B.J."/>
            <person name="Casjens S.R."/>
        </authorList>
    </citation>
    <scope>NUCLEOTIDE SEQUENCE [LARGE SCALE GENOMIC DNA]</scope>
    <source>
        <strain evidence="5 6">A14S</strain>
        <plasmid evidence="5 6">A14S_lp28-8</plasmid>
    </source>
</reference>
<dbReference type="InterPro" id="IPR017871">
    <property type="entry name" value="ABC_transporter-like_CS"/>
</dbReference>
<dbReference type="OrthoDB" id="9802264at2"/>
<dbReference type="InterPro" id="IPR003439">
    <property type="entry name" value="ABC_transporter-like_ATP-bd"/>
</dbReference>
<accession>C0RBP4</accession>
<dbReference type="RefSeq" id="WP_012665785.1">
    <property type="nucleotide sequence ID" value="NC_012181.1"/>
</dbReference>
<keyword evidence="2" id="KW-0547">Nucleotide-binding</keyword>
<evidence type="ECO:0000313" key="6">
    <source>
        <dbReference type="Proteomes" id="UP000003481"/>
    </source>
</evidence>
<evidence type="ECO:0000256" key="2">
    <source>
        <dbReference type="ARBA" id="ARBA00022741"/>
    </source>
</evidence>
<dbReference type="SMART" id="SM00382">
    <property type="entry name" value="AAA"/>
    <property type="match status" value="1"/>
</dbReference>
<dbReference type="PANTHER" id="PTHR42798">
    <property type="entry name" value="LIPOPROTEIN-RELEASING SYSTEM ATP-BINDING PROTEIN LOLD"/>
    <property type="match status" value="1"/>
</dbReference>
<sequence length="228" mass="25900">MKLSINSINKSYKIFKEIVHANKDISLCLKSKDMGWISGPTGGGKTTLINLISGIDIIDSGEIALDSFVLSSMKEKQRTRFRKYNIGLIFQHFELIPNLTGFENILLPLKFSSKNSKECKNKVDSLVELFNLENFIKKRPSYMSGGQKQRIGIARAFVYDPKLIIGDEITSHLDCITANFIYSVIKNYIEENDAIGLFVSHDSSLEKFANRFFRIEDGKLFDFRGSYA</sequence>
<dbReference type="PROSITE" id="PS00211">
    <property type="entry name" value="ABC_TRANSPORTER_1"/>
    <property type="match status" value="1"/>
</dbReference>
<organism evidence="5 6">
    <name type="scientific">Borreliella spielmanii A14S</name>
    <dbReference type="NCBI Taxonomy" id="498742"/>
    <lineage>
        <taxon>Bacteria</taxon>
        <taxon>Pseudomonadati</taxon>
        <taxon>Spirochaetota</taxon>
        <taxon>Spirochaetia</taxon>
        <taxon>Spirochaetales</taxon>
        <taxon>Borreliaceae</taxon>
        <taxon>Borreliella</taxon>
    </lineage>
</organism>
<dbReference type="GO" id="GO:0005524">
    <property type="term" value="F:ATP binding"/>
    <property type="evidence" value="ECO:0007669"/>
    <property type="project" value="UniProtKB-KW"/>
</dbReference>
<dbReference type="HOGENOM" id="CLU_000604_1_22_12"/>
<proteinExistence type="inferred from homology"/>
<evidence type="ECO:0000313" key="5">
    <source>
        <dbReference type="EMBL" id="ACN53166.1"/>
    </source>
</evidence>
<comment type="similarity">
    <text evidence="1">Belongs to the ABC transporter superfamily.</text>
</comment>
<dbReference type="InterPro" id="IPR003593">
    <property type="entry name" value="AAA+_ATPase"/>
</dbReference>
<gene>
    <name evidence="5" type="ORF">BSPA14S_N0017</name>
</gene>
<dbReference type="GO" id="GO:0016887">
    <property type="term" value="F:ATP hydrolysis activity"/>
    <property type="evidence" value="ECO:0007669"/>
    <property type="project" value="InterPro"/>
</dbReference>
<geneLocation type="plasmid" evidence="5 6">
    <name>A14S_lp28-8</name>
</geneLocation>
<dbReference type="Gene3D" id="3.40.50.300">
    <property type="entry name" value="P-loop containing nucleotide triphosphate hydrolases"/>
    <property type="match status" value="1"/>
</dbReference>
<dbReference type="PANTHER" id="PTHR42798:SF7">
    <property type="entry name" value="ALPHA-D-RIBOSE 1-METHYLPHOSPHONATE 5-TRIPHOSPHATE SYNTHASE SUBUNIT PHNL"/>
    <property type="match status" value="1"/>
</dbReference>
<dbReference type="SUPFAM" id="SSF52540">
    <property type="entry name" value="P-loop containing nucleoside triphosphate hydrolases"/>
    <property type="match status" value="1"/>
</dbReference>
<evidence type="ECO:0000256" key="3">
    <source>
        <dbReference type="ARBA" id="ARBA00022840"/>
    </source>
</evidence>
<dbReference type="InterPro" id="IPR027417">
    <property type="entry name" value="P-loop_NTPase"/>
</dbReference>
<dbReference type="EMBL" id="CP001465">
    <property type="protein sequence ID" value="ACN53166.1"/>
    <property type="molecule type" value="Genomic_DNA"/>
</dbReference>
<evidence type="ECO:0000259" key="4">
    <source>
        <dbReference type="PROSITE" id="PS50893"/>
    </source>
</evidence>
<name>C0RBP4_9SPIR</name>
<dbReference type="AlphaFoldDB" id="C0RBP4"/>
<keyword evidence="3 5" id="KW-0067">ATP-binding</keyword>
<dbReference type="Proteomes" id="UP000003481">
    <property type="component" value="Plasmid A14S_lp28-8"/>
</dbReference>
<protein>
    <submittedName>
        <fullName evidence="5">ABC transporter, ATP-binding protein</fullName>
    </submittedName>
</protein>